<dbReference type="Pfam" id="PF09172">
    <property type="entry name" value="Vit_open_b-sht"/>
    <property type="match status" value="1"/>
</dbReference>
<accession>A0A564YGU9</accession>
<dbReference type="InterPro" id="IPR015819">
    <property type="entry name" value="Lipid_transp_b-sht_shell"/>
</dbReference>
<dbReference type="InterPro" id="IPR015816">
    <property type="entry name" value="Vitellinogen_b-sht_N"/>
</dbReference>
<dbReference type="InterPro" id="IPR011030">
    <property type="entry name" value="Lipovitellin_superhlx_dom"/>
</dbReference>
<keyword evidence="3" id="KW-1015">Disulfide bond</keyword>
<organism evidence="8 9">
    <name type="scientific">Hymenolepis diminuta</name>
    <name type="common">Rat tapeworm</name>
    <dbReference type="NCBI Taxonomy" id="6216"/>
    <lineage>
        <taxon>Eukaryota</taxon>
        <taxon>Metazoa</taxon>
        <taxon>Spiralia</taxon>
        <taxon>Lophotrochozoa</taxon>
        <taxon>Platyhelminthes</taxon>
        <taxon>Cestoda</taxon>
        <taxon>Eucestoda</taxon>
        <taxon>Cyclophyllidea</taxon>
        <taxon>Hymenolepididae</taxon>
        <taxon>Hymenolepis</taxon>
    </lineage>
</organism>
<evidence type="ECO:0000313" key="8">
    <source>
        <dbReference type="EMBL" id="VUZ46440.1"/>
    </source>
</evidence>
<dbReference type="GO" id="GO:0045735">
    <property type="term" value="F:nutrient reservoir activity"/>
    <property type="evidence" value="ECO:0007669"/>
    <property type="project" value="UniProtKB-KW"/>
</dbReference>
<dbReference type="GO" id="GO:0005319">
    <property type="term" value="F:lipid transporter activity"/>
    <property type="evidence" value="ECO:0007669"/>
    <property type="project" value="InterPro"/>
</dbReference>
<dbReference type="PANTHER" id="PTHR23345">
    <property type="entry name" value="VITELLOGENIN-RELATED"/>
    <property type="match status" value="1"/>
</dbReference>
<name>A0A564YGU9_HYMDI</name>
<sequence>MLLSHLAALLFFATFFIHSVSVSTPVDIFQCSEACSGERLLVNFGVLRSHRYEFEIKHVISSPAEEDLKSSFVISGHAIISGGVNCTYELQLKDVKVTETECRGNTSEKPEIAKILEENRAFFGFDDGIVTGFCPSKSEKPFAWNIKAAILSHLQANLGSSRLPSETIEEDISGKCLTRFDVIEKSEDGLTFVKRKPTAGCGEKYNLLSRYNGILDPTPSTGTKEHMVEGEQECRVSVNFNKPISSSSCQETFVIKDPLRNLWKQLNQIQVTTFLRLVSSSSSGSLEIDGPENYLHSRLNYHESFLALTSKRKGPLDTHKELLKTLPMMKNAQFFSKVIRKMESFSKKDFDILKKFADNEEDMKFLIDAAVHTRTEASLNFLGWCLENSKLQFPVGQMSMVSRPSLNYIQAAKKALTKINSKSYRMVMSNLLKSYCDNNPQCTTNESIIEIIKSLEEPILNGCDYSTPNEFDHILESMRAIGNLGKVSNKSVVYPALAGCLTPRPNRDLYILVSAAEALLRFPQDDEADHILLKVVNDTNQNAEVRIQAFRSYVRHLTKAKFLRLEPLLMANDQLAFYASSYFNEIMKSQDLSKQNEVLMLRQLYKPRKSSNFFNSFYFEKFFDIGGYGGGVESSVIYGPRDSIPRSVDLNYTVNLLGYSFNVLQLKYRSMDTKGIRNYFKRDEMMDKYGSNNNRSRFTVRMFDRDISYLDDIDNSNELAYLASTRNHFIGLNETFTLPTIGGILIQVSNLLPIHHRVTNAKGENDRYGIEMNFDAVRKIKVGLNINEGLLGFHTHDVVEMRVPIMIKARFQPGDFSFGILGTGSNFTAFKQSRNLFSLSSNNALKQIHLDYTNTPQKITLPIFKDIIGLDASVRSSYITSTNLIREFKLEVDRFEGLLINFNKLENNVSSLHYSNSISFDIQRYAPTDSEDPYLTSDLTDKILGVKYKYRKIADEWSTSVNVECLRKSYDLSVNSSEDGELEGVVHLGDWTAKLSGNLHQLGTSDYEMSAQIVHPDYSVSLNQQTTAGQRYVLAAESTSPLLPFVLKTTMDYGTPKAMKYQSELKLPAWKSYIQLLTHLRWDPQDVLGMLSLEVKKDKLSRKWTGEVLAMKNIENIESIAYNYSLFALTEENGNSRTWSLGSSGIMNKMDSVKENCNLKFWIQKYSVNLHAFSYPKSTHVNGGAYEMTVDFKENNKNLLEGKGVLNMNGAAVLNGMLNTSLRYPLVCQGEPGRLNVFLSIEKSVRLLELDVLCGESLKYKFSSVLDTSKRIYSLNLTDQKGLHLRIHTPYTVEIVNGRIQATSKSSVYLDNEHIYTVYENLTFSTTEIIELIQAERVSDGALISRINLNALVGEHIRLKVELPEVRNGFLLDTGLTVDSTNYRAVGAKFILDMDLQKYGFDLAISKGLDALLPIVLNASLHGFELNRSFVVNFDVGNGDKGYKEAGLFVKTHANDEVTVKLSRGIEKETNGGELSLYFSILPGIPKPDFGGFLYKTQLSWVFTPLLLKVEQQGEWNGNKATPPGMPFRYGIHVSKNTKANEVEFQVYAEDTNMGKAFGIEMLEVLYRGESDAKEKVLEIENNLLLNWRRYLGRGVVGSQATLKLQLDKSKADGRAELTWTLPDDNQTEVFAEVNFKVNDQKLTMKSKALRSGEKVHQGKLKSKLEGSSLKIDFDASIFDLYLEFQYEGGLTSSLAVDVEANAKRKNHLLGKFELSASDKKPPKIRIHFAPNGILTSFDAKIKSKTTLPETSPTNFNVEGYFKTEPIFLNADFKFKIKDRRVVKTNTVVQTAADVSHKQESVFEISEDGNSFALDLNIDSPMITNRKLKISTKQGCASNSDYDLQCTDGNKYSMNIKKKGNFENTSVIMERKNLNWTSVDLKTDKNVALNLISNDKEFVFILKRADTTIVRIKILREVVINKHGSVVNYQGWLNNDKNSVETKVGISNVPSFRAIDVALATSGEVGKHDFALKANVGYILDLLTNKEPEEQDRSQLKTYLLHFDDNAFGLEFTCVNKLMITYVKAPINIRFAYDSSKLGVFRGVLQANAPIEIDARALIDFPEEGYLALSSSSDVLSTVTKTDLTSLLGGASRKFLNNGCAGNPNKCISIILGSTSRKSIHSPLVFSILVPIYDVVNSLVIESEFYGIIPQALFVTTKNREVGLGAWINLLEGTITVETAWNRQKGGTLLVKVGNSEVVIENLDNRIEIGRSEKIFYIRNTNMSLERTDTYLQIKTNNPNKFEVSSYLLKDPIICVYDEGRSQKNLKLYRGHESLNTLFLEFSSLEEHFDCKNKQLITLKQNNKSITIDTRKDMCQFKQVITSKINIFGQNGELQIEVEPGKRTFMSLNDDIVFLISNEKQLNGRTGSAVLQYRGGAEKMGAEFRTSNNPMQIFVAAKTAEGEAVLEGNMTSLLDVVGQLWHSYNDSTRVLDAELSTHLDEKSGIYYFNEFWRMGLLYDALVDGMKNIIAAKIPYVIADMEENLAYLFVEGMNQTRDLLDMKRVEETWTAVKRQIQNLIVSIDIPPFQNRDFSNATFAEKLHDKIIELISQIQVYFVKLDTRELYNPELITKILQKIESYSQKSINAVKNFVPRVMVNVEGITRNLYNVVSTNVRSLKSVICDATGQISQTFDQLSQKIPDLQPPHKGLLALKSDFEQFAGLIAEIASNDTNATIYSLVRSLQVRSVVDDMKLHTLKGNLSEISVNATLYLPLWARKLSTPIIADYFGIPLTDSPDAKYLFYFEPLRRVPFHKLRRQFKSSVPVAKIIETASLDFRRVDKKKP</sequence>
<feature type="chain" id="PRO_5021883121" description="Vitellogenin domain-containing protein" evidence="6">
    <location>
        <begin position="22"/>
        <end position="2783"/>
    </location>
</feature>
<dbReference type="Gene3D" id="2.30.230.10">
    <property type="entry name" value="Lipovitellin, beta-sheet shell regions, chain A"/>
    <property type="match status" value="1"/>
</dbReference>
<evidence type="ECO:0000256" key="6">
    <source>
        <dbReference type="SAM" id="SignalP"/>
    </source>
</evidence>
<keyword evidence="4" id="KW-0325">Glycoprotein</keyword>
<reference evidence="8 9" key="1">
    <citation type="submission" date="2019-07" db="EMBL/GenBank/DDBJ databases">
        <authorList>
            <person name="Jastrzebski P J."/>
            <person name="Paukszto L."/>
            <person name="Jastrzebski P J."/>
        </authorList>
    </citation>
    <scope>NUCLEOTIDE SEQUENCE [LARGE SCALE GENOMIC DNA]</scope>
    <source>
        <strain evidence="8 9">WMS-il1</strain>
    </source>
</reference>
<protein>
    <recommendedName>
        <fullName evidence="7">Vitellogenin domain-containing protein</fullName>
    </recommendedName>
</protein>
<dbReference type="PANTHER" id="PTHR23345:SF15">
    <property type="entry name" value="VITELLOGENIN 1-RELATED"/>
    <property type="match status" value="1"/>
</dbReference>
<evidence type="ECO:0000256" key="3">
    <source>
        <dbReference type="ARBA" id="ARBA00023157"/>
    </source>
</evidence>
<dbReference type="Proteomes" id="UP000321570">
    <property type="component" value="Unassembled WGS sequence"/>
</dbReference>
<evidence type="ECO:0000256" key="2">
    <source>
        <dbReference type="ARBA" id="ARBA00022761"/>
    </source>
</evidence>
<dbReference type="SMART" id="SM00638">
    <property type="entry name" value="LPD_N"/>
    <property type="match status" value="1"/>
</dbReference>
<comment type="caution">
    <text evidence="5">Lacks conserved residue(s) required for the propagation of feature annotation.</text>
</comment>
<dbReference type="InterPro" id="IPR015255">
    <property type="entry name" value="Vitellinogen_open_b-sht"/>
</dbReference>
<dbReference type="InterPro" id="IPR001747">
    <property type="entry name" value="Vitellogenin_N"/>
</dbReference>
<proteinExistence type="predicted"/>
<evidence type="ECO:0000313" key="9">
    <source>
        <dbReference type="Proteomes" id="UP000321570"/>
    </source>
</evidence>
<evidence type="ECO:0000256" key="1">
    <source>
        <dbReference type="ARBA" id="ARBA00022729"/>
    </source>
</evidence>
<evidence type="ECO:0000259" key="7">
    <source>
        <dbReference type="PROSITE" id="PS51211"/>
    </source>
</evidence>
<evidence type="ECO:0000256" key="4">
    <source>
        <dbReference type="ARBA" id="ARBA00023180"/>
    </source>
</evidence>
<dbReference type="Pfam" id="PF01347">
    <property type="entry name" value="Vitellogenin_N"/>
    <property type="match status" value="1"/>
</dbReference>
<keyword evidence="1 6" id="KW-0732">Signal</keyword>
<keyword evidence="9" id="KW-1185">Reference proteome</keyword>
<dbReference type="SUPFAM" id="SSF56968">
    <property type="entry name" value="Lipovitellin-phosvitin complex, beta-sheet shell regions"/>
    <property type="match status" value="2"/>
</dbReference>
<dbReference type="Gene3D" id="1.25.10.20">
    <property type="entry name" value="Vitellinogen, superhelical"/>
    <property type="match status" value="1"/>
</dbReference>
<dbReference type="InterPro" id="IPR050733">
    <property type="entry name" value="Vitellogenin/Apolipophorin"/>
</dbReference>
<feature type="signal peptide" evidence="6">
    <location>
        <begin position="1"/>
        <end position="21"/>
    </location>
</feature>
<gene>
    <name evidence="8" type="ORF">WMSIL1_LOCUS6201</name>
</gene>
<evidence type="ECO:0000256" key="5">
    <source>
        <dbReference type="PROSITE-ProRule" id="PRU00557"/>
    </source>
</evidence>
<dbReference type="PROSITE" id="PS51211">
    <property type="entry name" value="VITELLOGENIN"/>
    <property type="match status" value="1"/>
</dbReference>
<keyword evidence="2" id="KW-0758">Storage protein</keyword>
<dbReference type="EMBL" id="CABIJS010000221">
    <property type="protein sequence ID" value="VUZ46440.1"/>
    <property type="molecule type" value="Genomic_DNA"/>
</dbReference>
<dbReference type="SUPFAM" id="SSF48431">
    <property type="entry name" value="Lipovitellin-phosvitin complex, superhelical domain"/>
    <property type="match status" value="1"/>
</dbReference>
<feature type="domain" description="Vitellogenin" evidence="7">
    <location>
        <begin position="44"/>
        <end position="648"/>
    </location>
</feature>